<comment type="caution">
    <text evidence="8">The sequence shown here is derived from an EMBL/GenBank/DDBJ whole genome shotgun (WGS) entry which is preliminary data.</text>
</comment>
<protein>
    <recommendedName>
        <fullName evidence="5">Flagellar hook-associated protein 2</fullName>
        <shortName evidence="5">HAP2</shortName>
    </recommendedName>
    <alternativeName>
        <fullName evidence="5">Flagellar cap protein</fullName>
    </alternativeName>
</protein>
<dbReference type="Pfam" id="PF07195">
    <property type="entry name" value="FliD_C"/>
    <property type="match status" value="1"/>
</dbReference>
<organism evidence="8 9">
    <name type="scientific">Mangrovihabitans endophyticus</name>
    <dbReference type="NCBI Taxonomy" id="1751298"/>
    <lineage>
        <taxon>Bacteria</taxon>
        <taxon>Bacillati</taxon>
        <taxon>Actinomycetota</taxon>
        <taxon>Actinomycetes</taxon>
        <taxon>Micromonosporales</taxon>
        <taxon>Micromonosporaceae</taxon>
        <taxon>Mangrovihabitans</taxon>
    </lineage>
</organism>
<evidence type="ECO:0000256" key="2">
    <source>
        <dbReference type="ARBA" id="ARBA00011255"/>
    </source>
</evidence>
<dbReference type="GO" id="GO:0007155">
    <property type="term" value="P:cell adhesion"/>
    <property type="evidence" value="ECO:0007669"/>
    <property type="project" value="InterPro"/>
</dbReference>
<comment type="similarity">
    <text evidence="1 5">Belongs to the FliD family.</text>
</comment>
<dbReference type="GO" id="GO:0071973">
    <property type="term" value="P:bacterial-type flagellum-dependent cell motility"/>
    <property type="evidence" value="ECO:0007669"/>
    <property type="project" value="TreeGrafter"/>
</dbReference>
<evidence type="ECO:0000313" key="9">
    <source>
        <dbReference type="Proteomes" id="UP000656042"/>
    </source>
</evidence>
<comment type="subunit">
    <text evidence="2 5">Homopentamer.</text>
</comment>
<dbReference type="Pfam" id="PF02465">
    <property type="entry name" value="FliD_N"/>
    <property type="match status" value="1"/>
</dbReference>
<dbReference type="GO" id="GO:0009421">
    <property type="term" value="C:bacterial-type flagellum filament cap"/>
    <property type="evidence" value="ECO:0007669"/>
    <property type="project" value="InterPro"/>
</dbReference>
<comment type="subcellular location">
    <subcellularLocation>
        <location evidence="5">Secreted</location>
    </subcellularLocation>
    <subcellularLocation>
        <location evidence="5">Bacterial flagellum</location>
    </subcellularLocation>
</comment>
<evidence type="ECO:0000256" key="1">
    <source>
        <dbReference type="ARBA" id="ARBA00009764"/>
    </source>
</evidence>
<dbReference type="EMBL" id="BMMX01000004">
    <property type="protein sequence ID" value="GGK82993.1"/>
    <property type="molecule type" value="Genomic_DNA"/>
</dbReference>
<dbReference type="GO" id="GO:0005576">
    <property type="term" value="C:extracellular region"/>
    <property type="evidence" value="ECO:0007669"/>
    <property type="project" value="UniProtKB-SubCell"/>
</dbReference>
<reference evidence="8" key="1">
    <citation type="journal article" date="2014" name="Int. J. Syst. Evol. Microbiol.">
        <title>Complete genome sequence of Corynebacterium casei LMG S-19264T (=DSM 44701T), isolated from a smear-ripened cheese.</title>
        <authorList>
            <consortium name="US DOE Joint Genome Institute (JGI-PGF)"/>
            <person name="Walter F."/>
            <person name="Albersmeier A."/>
            <person name="Kalinowski J."/>
            <person name="Ruckert C."/>
        </authorList>
    </citation>
    <scope>NUCLEOTIDE SEQUENCE</scope>
    <source>
        <strain evidence="8">CGMCC 4.7299</strain>
    </source>
</reference>
<keyword evidence="5" id="KW-0964">Secreted</keyword>
<keyword evidence="4 5" id="KW-0975">Bacterial flagellum</keyword>
<keyword evidence="9" id="KW-1185">Reference proteome</keyword>
<dbReference type="PANTHER" id="PTHR30288:SF0">
    <property type="entry name" value="FLAGELLAR HOOK-ASSOCIATED PROTEIN 2"/>
    <property type="match status" value="1"/>
</dbReference>
<name>A0A8J3BWE4_9ACTN</name>
<dbReference type="InterPro" id="IPR003481">
    <property type="entry name" value="FliD_N"/>
</dbReference>
<evidence type="ECO:0000313" key="8">
    <source>
        <dbReference type="EMBL" id="GGK82993.1"/>
    </source>
</evidence>
<accession>A0A8J3BWE4</accession>
<proteinExistence type="inferred from homology"/>
<evidence type="ECO:0000256" key="3">
    <source>
        <dbReference type="ARBA" id="ARBA00023054"/>
    </source>
</evidence>
<sequence length="440" mass="45147">MTSSVDGLVSGLSTSSLISQLMEVEAAPQTRLKSKVSAAETVVKSYQAVNTKLSALKGAADDLSQLSTWRAIKPVSNSTSVTATAVGGTNTTTGTMSFDVVQLAKGQVSTARVATSGDVTTSDSIEITIGSGDPVTIDISADKSAQGISDAINRAGIGVKSSVVTTGGAENILQLTGAKTGEGNAFTVTGLEDTGLMTAVAAQDAKLQVGGPDETGGFSVVSNTNTFTGLMAGVTVTVGKVETGVTLTVDSDVSGIAGKFQALVDAANAALDEVATQTAYDATTKKGSPLTGDFMVRQMSSAIMGTVSRGLSYTDLDGNDIAFGSLSKLGIELDRTGRLTFDQAKFTAAYNADPSTIKSAGIGFADAFEEVSKAQSDNVTSAITGRNNYIDSMNSQIDNWDLRLAARREALQKQYADLETALGKLQSQSTWLSGQIASLG</sequence>
<dbReference type="InterPro" id="IPR010809">
    <property type="entry name" value="FliD_C"/>
</dbReference>
<dbReference type="AlphaFoldDB" id="A0A8J3BWE4"/>
<keyword evidence="3" id="KW-0175">Coiled coil</keyword>
<keyword evidence="8" id="KW-0969">Cilium</keyword>
<dbReference type="Proteomes" id="UP000656042">
    <property type="component" value="Unassembled WGS sequence"/>
</dbReference>
<evidence type="ECO:0000256" key="4">
    <source>
        <dbReference type="ARBA" id="ARBA00023143"/>
    </source>
</evidence>
<comment type="function">
    <text evidence="5">Required for morphogenesis and for the elongation of the flagellar filament by facilitating polymerization of the flagellin monomers at the tip of growing filament. Forms a capping structure, which prevents flagellin subunits (transported through the central channel of the flagellum) from leaking out without polymerization at the distal end.</text>
</comment>
<dbReference type="GO" id="GO:0009424">
    <property type="term" value="C:bacterial-type flagellum hook"/>
    <property type="evidence" value="ECO:0007669"/>
    <property type="project" value="UniProtKB-UniRule"/>
</dbReference>
<dbReference type="RefSeq" id="WP_189078492.1">
    <property type="nucleotide sequence ID" value="NZ_BMMX01000004.1"/>
</dbReference>
<dbReference type="InterPro" id="IPR040026">
    <property type="entry name" value="FliD"/>
</dbReference>
<keyword evidence="8" id="KW-0282">Flagellum</keyword>
<feature type="domain" description="Flagellar hook-associated protein 2 C-terminal" evidence="7">
    <location>
        <begin position="202"/>
        <end position="427"/>
    </location>
</feature>
<dbReference type="PANTHER" id="PTHR30288">
    <property type="entry name" value="FLAGELLAR CAP/ASSEMBLY PROTEIN FLID"/>
    <property type="match status" value="1"/>
</dbReference>
<evidence type="ECO:0000256" key="5">
    <source>
        <dbReference type="RuleBase" id="RU362066"/>
    </source>
</evidence>
<gene>
    <name evidence="8" type="primary">fliD</name>
    <name evidence="8" type="ORF">GCM10012284_16370</name>
</gene>
<evidence type="ECO:0000259" key="6">
    <source>
        <dbReference type="Pfam" id="PF02465"/>
    </source>
</evidence>
<keyword evidence="8" id="KW-0966">Cell projection</keyword>
<evidence type="ECO:0000259" key="7">
    <source>
        <dbReference type="Pfam" id="PF07195"/>
    </source>
</evidence>
<feature type="domain" description="Flagellar hook-associated protein 2 N-terminal" evidence="6">
    <location>
        <begin position="10"/>
        <end position="107"/>
    </location>
</feature>
<reference evidence="8" key="2">
    <citation type="submission" date="2020-09" db="EMBL/GenBank/DDBJ databases">
        <authorList>
            <person name="Sun Q."/>
            <person name="Zhou Y."/>
        </authorList>
    </citation>
    <scope>NUCLEOTIDE SEQUENCE</scope>
    <source>
        <strain evidence="8">CGMCC 4.7299</strain>
    </source>
</reference>